<dbReference type="GO" id="GO:0005886">
    <property type="term" value="C:plasma membrane"/>
    <property type="evidence" value="ECO:0007669"/>
    <property type="project" value="UniProtKB-SubCell"/>
</dbReference>
<evidence type="ECO:0000259" key="8">
    <source>
        <dbReference type="Pfam" id="PF12704"/>
    </source>
</evidence>
<evidence type="ECO:0000256" key="1">
    <source>
        <dbReference type="ARBA" id="ARBA00004651"/>
    </source>
</evidence>
<feature type="transmembrane region" description="Helical" evidence="6">
    <location>
        <begin position="337"/>
        <end position="365"/>
    </location>
</feature>
<evidence type="ECO:0000256" key="4">
    <source>
        <dbReference type="ARBA" id="ARBA00022989"/>
    </source>
</evidence>
<evidence type="ECO:0008006" key="11">
    <source>
        <dbReference type="Google" id="ProtNLM"/>
    </source>
</evidence>
<feature type="domain" description="MacB-like periplasmic core" evidence="8">
    <location>
        <begin position="14"/>
        <end position="217"/>
    </location>
</feature>
<evidence type="ECO:0000259" key="7">
    <source>
        <dbReference type="Pfam" id="PF02687"/>
    </source>
</evidence>
<name>A0A2R3ZB70_9FLAO</name>
<feature type="transmembrane region" description="Helical" evidence="6">
    <location>
        <begin position="12"/>
        <end position="33"/>
    </location>
</feature>
<dbReference type="PANTHER" id="PTHR30287">
    <property type="entry name" value="MEMBRANE COMPONENT OF PREDICTED ABC SUPERFAMILY METABOLITE UPTAKE TRANSPORTER"/>
    <property type="match status" value="1"/>
</dbReference>
<feature type="transmembrane region" description="Helical" evidence="6">
    <location>
        <begin position="386"/>
        <end position="406"/>
    </location>
</feature>
<feature type="transmembrane region" description="Helical" evidence="6">
    <location>
        <begin position="797"/>
        <end position="820"/>
    </location>
</feature>
<proteinExistence type="predicted"/>
<evidence type="ECO:0000256" key="2">
    <source>
        <dbReference type="ARBA" id="ARBA00022475"/>
    </source>
</evidence>
<feature type="transmembrane region" description="Helical" evidence="6">
    <location>
        <begin position="463"/>
        <end position="482"/>
    </location>
</feature>
<evidence type="ECO:0000313" key="9">
    <source>
        <dbReference type="EMBL" id="AVR47525.1"/>
    </source>
</evidence>
<dbReference type="AlphaFoldDB" id="A0A2R3ZB70"/>
<comment type="subcellular location">
    <subcellularLocation>
        <location evidence="1">Cell membrane</location>
        <topology evidence="1">Multi-pass membrane protein</topology>
    </subcellularLocation>
</comment>
<dbReference type="Pfam" id="PF02687">
    <property type="entry name" value="FtsX"/>
    <property type="match status" value="2"/>
</dbReference>
<feature type="transmembrane region" description="Helical" evidence="6">
    <location>
        <begin position="706"/>
        <end position="727"/>
    </location>
</feature>
<feature type="transmembrane region" description="Helical" evidence="6">
    <location>
        <begin position="247"/>
        <end position="271"/>
    </location>
</feature>
<accession>A0A2R3ZB70</accession>
<dbReference type="InterPro" id="IPR025857">
    <property type="entry name" value="MacB_PCD"/>
</dbReference>
<keyword evidence="4 6" id="KW-1133">Transmembrane helix</keyword>
<evidence type="ECO:0000256" key="6">
    <source>
        <dbReference type="SAM" id="Phobius"/>
    </source>
</evidence>
<dbReference type="InterPro" id="IPR038766">
    <property type="entry name" value="Membrane_comp_ABC_pdt"/>
</dbReference>
<feature type="domain" description="ABC3 transporter permease C-terminal" evidence="7">
    <location>
        <begin position="250"/>
        <end position="369"/>
    </location>
</feature>
<feature type="transmembrane region" description="Helical" evidence="6">
    <location>
        <begin position="412"/>
        <end position="437"/>
    </location>
</feature>
<sequence length="832" mass="91690">MAWRDGKASLGRLFLFMASIVLGIAAVVSIQSFSDNLKKNISLQSKSLMGADYIIESNHPPDERVQEIIDSLGGADAREISFASMMATSRTGNTKLMQVRGIEKAFPFYGKLETTPSGASESLKNGKALVDATTMLQMNLKVGDSIKIGKVILPVGGALNSTPGSSGLFSSIAPPVFIPYGFIEETELVKTGSRIDYKFYFKANASTDLEKLEKKLNPILDAHDADIDTHLSTSRRLGRRYENFGKFLNLVAFVALLLGCIGIASAIHIYIQEKLKSVAILKCLGASSRQTFIIFLIQLIAIGLLGSILGILVGLGLQQLFPLIMQDFLPLELEISIAWKVIFMGMIIGVSMAVLFGLYPLTFTLKTSPLQALRIDESKTSGSKKAGAIIGGLLVLFLFGFSFWLLEDWKYSLSFLGGIAVVFLCLAGIAGLFIYLIRHFFPSKWSFEARQSLLNLFRPQNQTLILILAIGLGAFLISTLYFTKDMLLSQAKLEDQANSPNLILLDVQTNQKDSVAQTVRAQDLPVIEAIPIVTMKVKSLAGKPVEEIRKDTTSQINRWILDHEFRTTYRDSLISSESISNGNWVPKMKDDQEIVPISVSEDFAKDAEVSVGDEIIFNVQGVLLKTNVESIRKVDWSRMQMNFSIVFPKGVLEEAPQFLVLTTKTPNPQKSAELQQAIVEKFPNVSIIDLRQVLSVIQEILNKISWLINFMSAFSIITGIIVLIGAVRTSKYQRIKESVLLRTLGARKEQILKILALEYLFLGMIGCITGIFLSLLGSLLLAYFVFDSTFIPSVGPFVFLLPAIVILVVVIGLSSSLSVLKSPPLQVLRKEV</sequence>
<feature type="transmembrane region" description="Helical" evidence="6">
    <location>
        <begin position="757"/>
        <end position="785"/>
    </location>
</feature>
<evidence type="ECO:0000313" key="10">
    <source>
        <dbReference type="Proteomes" id="UP000241507"/>
    </source>
</evidence>
<gene>
    <name evidence="9" type="ORF">C7S20_17175</name>
</gene>
<feature type="domain" description="ABC3 transporter permease C-terminal" evidence="7">
    <location>
        <begin position="709"/>
        <end position="824"/>
    </location>
</feature>
<dbReference type="EMBL" id="CP028136">
    <property type="protein sequence ID" value="AVR47525.1"/>
    <property type="molecule type" value="Genomic_DNA"/>
</dbReference>
<dbReference type="OrthoDB" id="9775544at2"/>
<keyword evidence="3 6" id="KW-0812">Transmembrane</keyword>
<dbReference type="Pfam" id="PF12704">
    <property type="entry name" value="MacB_PCD"/>
    <property type="match status" value="1"/>
</dbReference>
<dbReference type="PANTHER" id="PTHR30287:SF1">
    <property type="entry name" value="INNER MEMBRANE PROTEIN"/>
    <property type="match status" value="1"/>
</dbReference>
<organism evidence="9 10">
    <name type="scientific">Christiangramia fulva</name>
    <dbReference type="NCBI Taxonomy" id="2126553"/>
    <lineage>
        <taxon>Bacteria</taxon>
        <taxon>Pseudomonadati</taxon>
        <taxon>Bacteroidota</taxon>
        <taxon>Flavobacteriia</taxon>
        <taxon>Flavobacteriales</taxon>
        <taxon>Flavobacteriaceae</taxon>
        <taxon>Christiangramia</taxon>
    </lineage>
</organism>
<dbReference type="KEGG" id="grs:C7S20_17175"/>
<keyword evidence="5 6" id="KW-0472">Membrane</keyword>
<reference evidence="10" key="1">
    <citation type="submission" date="2018-03" db="EMBL/GenBank/DDBJ databases">
        <title>Gramella fulva sp. nov., isolated from a dry surface of tidal flat.</title>
        <authorList>
            <person name="Hwang S.H."/>
            <person name="Hwang W.M."/>
            <person name="Kang K."/>
            <person name="Ahn T.-Y."/>
        </authorList>
    </citation>
    <scope>NUCLEOTIDE SEQUENCE [LARGE SCALE GENOMIC DNA]</scope>
    <source>
        <strain evidence="10">SH35</strain>
    </source>
</reference>
<feature type="transmembrane region" description="Helical" evidence="6">
    <location>
        <begin position="292"/>
        <end position="317"/>
    </location>
</feature>
<evidence type="ECO:0000256" key="5">
    <source>
        <dbReference type="ARBA" id="ARBA00023136"/>
    </source>
</evidence>
<protein>
    <recommendedName>
        <fullName evidence="11">ABC transporter permease</fullName>
    </recommendedName>
</protein>
<dbReference type="Proteomes" id="UP000241507">
    <property type="component" value="Chromosome"/>
</dbReference>
<keyword evidence="10" id="KW-1185">Reference proteome</keyword>
<keyword evidence="2" id="KW-1003">Cell membrane</keyword>
<dbReference type="InterPro" id="IPR003838">
    <property type="entry name" value="ABC3_permease_C"/>
</dbReference>
<evidence type="ECO:0000256" key="3">
    <source>
        <dbReference type="ARBA" id="ARBA00022692"/>
    </source>
</evidence>